<feature type="active site" evidence="5">
    <location>
        <position position="411"/>
    </location>
</feature>
<organism evidence="7 8">
    <name type="scientific">Limosilactobacillus gastricus DSM 16045</name>
    <dbReference type="NCBI Taxonomy" id="1423749"/>
    <lineage>
        <taxon>Bacteria</taxon>
        <taxon>Bacillati</taxon>
        <taxon>Bacillota</taxon>
        <taxon>Bacilli</taxon>
        <taxon>Lactobacillales</taxon>
        <taxon>Lactobacillaceae</taxon>
        <taxon>Limosilactobacillus</taxon>
    </lineage>
</organism>
<feature type="domain" description="TRAM" evidence="6">
    <location>
        <begin position="6"/>
        <end position="64"/>
    </location>
</feature>
<dbReference type="EMBL" id="AZFN01000011">
    <property type="protein sequence ID" value="KRM02443.1"/>
    <property type="molecule type" value="Genomic_DNA"/>
</dbReference>
<evidence type="ECO:0000313" key="7">
    <source>
        <dbReference type="EMBL" id="KRM02443.1"/>
    </source>
</evidence>
<name>A0A0R1VE83_9LACO</name>
<reference evidence="7 8" key="1">
    <citation type="journal article" date="2015" name="Genome Announc.">
        <title>Expanding the biotechnology potential of lactobacilli through comparative genomics of 213 strains and associated genera.</title>
        <authorList>
            <person name="Sun Z."/>
            <person name="Harris H.M."/>
            <person name="McCann A."/>
            <person name="Guo C."/>
            <person name="Argimon S."/>
            <person name="Zhang W."/>
            <person name="Yang X."/>
            <person name="Jeffery I.B."/>
            <person name="Cooney J.C."/>
            <person name="Kagawa T.F."/>
            <person name="Liu W."/>
            <person name="Song Y."/>
            <person name="Salvetti E."/>
            <person name="Wrobel A."/>
            <person name="Rasinkangas P."/>
            <person name="Parkhill J."/>
            <person name="Rea M.C."/>
            <person name="O'Sullivan O."/>
            <person name="Ritari J."/>
            <person name="Douillard F.P."/>
            <person name="Paul Ross R."/>
            <person name="Yang R."/>
            <person name="Briner A.E."/>
            <person name="Felis G.E."/>
            <person name="de Vos W.M."/>
            <person name="Barrangou R."/>
            <person name="Klaenhammer T.R."/>
            <person name="Caufield P.W."/>
            <person name="Cui Y."/>
            <person name="Zhang H."/>
            <person name="O'Toole P.W."/>
        </authorList>
    </citation>
    <scope>NUCLEOTIDE SEQUENCE [LARGE SCALE GENOMIC DNA]</scope>
    <source>
        <strain evidence="7 8">DSM 16045</strain>
    </source>
</reference>
<dbReference type="Pfam" id="PF01938">
    <property type="entry name" value="TRAM"/>
    <property type="match status" value="1"/>
</dbReference>
<comment type="similarity">
    <text evidence="4">Belongs to the class I-like SAM-binding methyltransferase superfamily. RNA M5U methyltransferase family.</text>
</comment>
<feature type="binding site" evidence="4">
    <location>
        <position position="315"/>
    </location>
    <ligand>
        <name>S-adenosyl-L-methionine</name>
        <dbReference type="ChEBI" id="CHEBI:59789"/>
    </ligand>
</feature>
<gene>
    <name evidence="7" type="ORF">FC60_GL000263</name>
</gene>
<dbReference type="PROSITE" id="PS51687">
    <property type="entry name" value="SAM_MT_RNA_M5U"/>
    <property type="match status" value="1"/>
</dbReference>
<dbReference type="PANTHER" id="PTHR11061">
    <property type="entry name" value="RNA M5U METHYLTRANSFERASE"/>
    <property type="match status" value="1"/>
</dbReference>
<keyword evidence="1 4" id="KW-0489">Methyltransferase</keyword>
<dbReference type="RefSeq" id="WP_056937327.1">
    <property type="nucleotide sequence ID" value="NZ_AZFN01000011.1"/>
</dbReference>
<dbReference type="Proteomes" id="UP000051739">
    <property type="component" value="Unassembled WGS sequence"/>
</dbReference>
<feature type="binding site" evidence="4">
    <location>
        <position position="336"/>
    </location>
    <ligand>
        <name>S-adenosyl-L-methionine</name>
        <dbReference type="ChEBI" id="CHEBI:59789"/>
    </ligand>
</feature>
<dbReference type="InterPro" id="IPR012340">
    <property type="entry name" value="NA-bd_OB-fold"/>
</dbReference>
<dbReference type="NCBIfam" id="TIGR00479">
    <property type="entry name" value="rumA"/>
    <property type="match status" value="1"/>
</dbReference>
<evidence type="ECO:0000256" key="3">
    <source>
        <dbReference type="ARBA" id="ARBA00022691"/>
    </source>
</evidence>
<dbReference type="FunFam" id="3.40.50.150:FF:000009">
    <property type="entry name" value="23S rRNA (Uracil(1939)-C(5))-methyltransferase RlmD"/>
    <property type="match status" value="1"/>
</dbReference>
<protein>
    <submittedName>
        <fullName evidence="7">23S rRNA (Uracil-5-)-methyltransferase RumA</fullName>
    </submittedName>
</protein>
<feature type="active site" description="Nucleophile" evidence="4">
    <location>
        <position position="411"/>
    </location>
</feature>
<keyword evidence="2 4" id="KW-0808">Transferase</keyword>
<dbReference type="PROSITE" id="PS50926">
    <property type="entry name" value="TRAM"/>
    <property type="match status" value="1"/>
</dbReference>
<dbReference type="InterPro" id="IPR010280">
    <property type="entry name" value="U5_MeTrfase_fam"/>
</dbReference>
<dbReference type="InterPro" id="IPR030391">
    <property type="entry name" value="MeTrfase_TrmA_CS"/>
</dbReference>
<dbReference type="PROSITE" id="PS01231">
    <property type="entry name" value="TRMA_2"/>
    <property type="match status" value="1"/>
</dbReference>
<accession>A0A0R1VE83</accession>
<keyword evidence="8" id="KW-1185">Reference proteome</keyword>
<feature type="binding site" evidence="4">
    <location>
        <position position="286"/>
    </location>
    <ligand>
        <name>S-adenosyl-L-methionine</name>
        <dbReference type="ChEBI" id="CHEBI:59789"/>
    </ligand>
</feature>
<comment type="caution">
    <text evidence="7">The sequence shown here is derived from an EMBL/GenBank/DDBJ whole genome shotgun (WGS) entry which is preliminary data.</text>
</comment>
<dbReference type="Pfam" id="PF05958">
    <property type="entry name" value="tRNA_U5-meth_tr"/>
    <property type="match status" value="1"/>
</dbReference>
<dbReference type="InterPro" id="IPR029063">
    <property type="entry name" value="SAM-dependent_MTases_sf"/>
</dbReference>
<dbReference type="PATRIC" id="fig|1423749.3.peg.263"/>
<dbReference type="FunFam" id="2.40.50.1070:FF:000003">
    <property type="entry name" value="23S rRNA (Uracil-5-)-methyltransferase RumA"/>
    <property type="match status" value="1"/>
</dbReference>
<evidence type="ECO:0000256" key="2">
    <source>
        <dbReference type="ARBA" id="ARBA00022679"/>
    </source>
</evidence>
<dbReference type="InterPro" id="IPR030390">
    <property type="entry name" value="MeTrfase_TrmA_AS"/>
</dbReference>
<dbReference type="Gene3D" id="3.40.50.150">
    <property type="entry name" value="Vaccinia Virus protein VP39"/>
    <property type="match status" value="1"/>
</dbReference>
<dbReference type="CDD" id="cd02440">
    <property type="entry name" value="AdoMet_MTases"/>
    <property type="match status" value="1"/>
</dbReference>
<evidence type="ECO:0000256" key="4">
    <source>
        <dbReference type="PROSITE-ProRule" id="PRU01024"/>
    </source>
</evidence>
<evidence type="ECO:0000256" key="5">
    <source>
        <dbReference type="PROSITE-ProRule" id="PRU10015"/>
    </source>
</evidence>
<evidence type="ECO:0000259" key="6">
    <source>
        <dbReference type="PROSITE" id="PS50926"/>
    </source>
</evidence>
<dbReference type="SUPFAM" id="SSF50249">
    <property type="entry name" value="Nucleic acid-binding proteins"/>
    <property type="match status" value="1"/>
</dbReference>
<feature type="binding site" evidence="4">
    <location>
        <position position="384"/>
    </location>
    <ligand>
        <name>S-adenosyl-L-methionine</name>
        <dbReference type="ChEBI" id="CHEBI:59789"/>
    </ligand>
</feature>
<evidence type="ECO:0000313" key="8">
    <source>
        <dbReference type="Proteomes" id="UP000051739"/>
    </source>
</evidence>
<dbReference type="InterPro" id="IPR002792">
    <property type="entry name" value="TRAM_dom"/>
</dbReference>
<evidence type="ECO:0000256" key="1">
    <source>
        <dbReference type="ARBA" id="ARBA00022603"/>
    </source>
</evidence>
<dbReference type="AlphaFoldDB" id="A0A0R1VE83"/>
<dbReference type="GO" id="GO:0070041">
    <property type="term" value="F:rRNA (uridine-C5-)-methyltransferase activity"/>
    <property type="evidence" value="ECO:0007669"/>
    <property type="project" value="TreeGrafter"/>
</dbReference>
<sequence length="455" mass="51344">MKVKIPVHKGEELTDQIEDLTYQGNGVMKVDHYPIFIPEALPEEKVTAKVTKVTTNFAWGQVLNWQSKSSDRVADPDQRYLQTGIAPLGHLKYPAQLKFKQKLIQDLLQKAHLAVDVAPTMGMDKPFQYRNKAQVPVRFIRGQVETGFYKRGSHELVPIENFYIQDPVIDETIKIVRDLIRQYHIRAYDEAKQTGDLKSIMVRRGYYSHQVMVVLVTRTTKLPHQAELVQGIVDQVPGITSIIQNINSKPTNVVLGRENHTLWGAETIHDQLLGIDFTISPLSFYQVNPQQTERLYQTAIDYAELDGNQTVIDAYCGIGTISLAVAKHAKKVYGVEIVEAAIQDAKLNAQHNQIANAEFVVGKAEEQMAKWQAQGLKPDVLIVDPPRKGLDERVIEAAGQMAPQKIVYISCNPATLVRDLQRFMDQGYQITKPIQPVDQFPQTTHVESITVMSRS</sequence>
<dbReference type="PANTHER" id="PTHR11061:SF30">
    <property type="entry name" value="TRNA (URACIL(54)-C(5))-METHYLTRANSFERASE"/>
    <property type="match status" value="1"/>
</dbReference>
<proteinExistence type="inferred from homology"/>
<keyword evidence="3 4" id="KW-0949">S-adenosyl-L-methionine</keyword>
<dbReference type="Gene3D" id="2.40.50.140">
    <property type="entry name" value="Nucleic acid-binding proteins"/>
    <property type="match status" value="1"/>
</dbReference>
<dbReference type="GO" id="GO:0070475">
    <property type="term" value="P:rRNA base methylation"/>
    <property type="evidence" value="ECO:0007669"/>
    <property type="project" value="TreeGrafter"/>
</dbReference>
<dbReference type="SUPFAM" id="SSF53335">
    <property type="entry name" value="S-adenosyl-L-methionine-dependent methyltransferases"/>
    <property type="match status" value="1"/>
</dbReference>
<dbReference type="PROSITE" id="PS01230">
    <property type="entry name" value="TRMA_1"/>
    <property type="match status" value="1"/>
</dbReference>
<dbReference type="Gene3D" id="2.40.50.1070">
    <property type="match status" value="1"/>
</dbReference>